<reference evidence="1" key="1">
    <citation type="thesis" date="2020" institute="ProQuest LLC" country="789 East Eisenhower Parkway, Ann Arbor, MI, USA">
        <title>Comparative Genomics and Chromosome Evolution.</title>
        <authorList>
            <person name="Mudd A.B."/>
        </authorList>
    </citation>
    <scope>NUCLEOTIDE SEQUENCE</scope>
    <source>
        <strain evidence="1">HN-11 Male</strain>
        <tissue evidence="1">Kidney and liver</tissue>
    </source>
</reference>
<gene>
    <name evidence="1" type="ORF">GDO78_004490</name>
</gene>
<protein>
    <submittedName>
        <fullName evidence="1">Uncharacterized protein</fullName>
    </submittedName>
</protein>
<proteinExistence type="predicted"/>
<evidence type="ECO:0000313" key="2">
    <source>
        <dbReference type="Proteomes" id="UP000770717"/>
    </source>
</evidence>
<dbReference type="Proteomes" id="UP000770717">
    <property type="component" value="Unassembled WGS sequence"/>
</dbReference>
<dbReference type="AlphaFoldDB" id="A0A8J6ES90"/>
<evidence type="ECO:0000313" key="1">
    <source>
        <dbReference type="EMBL" id="KAG9474208.1"/>
    </source>
</evidence>
<dbReference type="EMBL" id="WNTK01000013">
    <property type="protein sequence ID" value="KAG9474208.1"/>
    <property type="molecule type" value="Genomic_DNA"/>
</dbReference>
<accession>A0A8J6ES90</accession>
<organism evidence="1 2">
    <name type="scientific">Eleutherodactylus coqui</name>
    <name type="common">Puerto Rican coqui</name>
    <dbReference type="NCBI Taxonomy" id="57060"/>
    <lineage>
        <taxon>Eukaryota</taxon>
        <taxon>Metazoa</taxon>
        <taxon>Chordata</taxon>
        <taxon>Craniata</taxon>
        <taxon>Vertebrata</taxon>
        <taxon>Euteleostomi</taxon>
        <taxon>Amphibia</taxon>
        <taxon>Batrachia</taxon>
        <taxon>Anura</taxon>
        <taxon>Neobatrachia</taxon>
        <taxon>Hyloidea</taxon>
        <taxon>Eleutherodactylidae</taxon>
        <taxon>Eleutherodactylinae</taxon>
        <taxon>Eleutherodactylus</taxon>
        <taxon>Eleutherodactylus</taxon>
    </lineage>
</organism>
<name>A0A8J6ES90_ELECQ</name>
<sequence length="88" mass="9743">MLGIIGNTMAVYFRSDACKHNGGSRAADKGTGCRYSSVPSRFQHFHFVPGKTPLNALKEGLQIDSPMAIWIFIINPFRTRSCETNLPV</sequence>
<comment type="caution">
    <text evidence="1">The sequence shown here is derived from an EMBL/GenBank/DDBJ whole genome shotgun (WGS) entry which is preliminary data.</text>
</comment>
<keyword evidence="2" id="KW-1185">Reference proteome</keyword>